<name>A0ABP0LT75_9DINO</name>
<dbReference type="EMBL" id="CAXAMN010014058">
    <property type="protein sequence ID" value="CAK9042390.1"/>
    <property type="molecule type" value="Genomic_DNA"/>
</dbReference>
<accession>A0ABP0LT75</accession>
<reference evidence="1 2" key="1">
    <citation type="submission" date="2024-02" db="EMBL/GenBank/DDBJ databases">
        <authorList>
            <person name="Chen Y."/>
            <person name="Shah S."/>
            <person name="Dougan E. K."/>
            <person name="Thang M."/>
            <person name="Chan C."/>
        </authorList>
    </citation>
    <scope>NUCLEOTIDE SEQUENCE [LARGE SCALE GENOMIC DNA]</scope>
</reference>
<protein>
    <submittedName>
        <fullName evidence="1">Uncharacterized protein</fullName>
    </submittedName>
</protein>
<sequence length="108" mass="12008">MATKDQIGEKDNDKVVDGIEEDKEASVQTAYSSRAEKMRQIRNQQQALDQDKTPPGLMPAGRPPRAQVTIPASIEPLTSEPEPERSTWGRFLFTVACCTSAGRRDGYR</sequence>
<proteinExistence type="predicted"/>
<dbReference type="Proteomes" id="UP001642484">
    <property type="component" value="Unassembled WGS sequence"/>
</dbReference>
<gene>
    <name evidence="1" type="ORF">CCMP2556_LOCUS22572</name>
</gene>
<comment type="caution">
    <text evidence="1">The sequence shown here is derived from an EMBL/GenBank/DDBJ whole genome shotgun (WGS) entry which is preliminary data.</text>
</comment>
<organism evidence="1 2">
    <name type="scientific">Durusdinium trenchii</name>
    <dbReference type="NCBI Taxonomy" id="1381693"/>
    <lineage>
        <taxon>Eukaryota</taxon>
        <taxon>Sar</taxon>
        <taxon>Alveolata</taxon>
        <taxon>Dinophyceae</taxon>
        <taxon>Suessiales</taxon>
        <taxon>Symbiodiniaceae</taxon>
        <taxon>Durusdinium</taxon>
    </lineage>
</organism>
<evidence type="ECO:0000313" key="2">
    <source>
        <dbReference type="Proteomes" id="UP001642484"/>
    </source>
</evidence>
<evidence type="ECO:0000313" key="1">
    <source>
        <dbReference type="EMBL" id="CAK9042390.1"/>
    </source>
</evidence>
<keyword evidence="2" id="KW-1185">Reference proteome</keyword>